<feature type="repeat" description="WD" evidence="3">
    <location>
        <begin position="1359"/>
        <end position="1400"/>
    </location>
</feature>
<dbReference type="SUPFAM" id="SSF50978">
    <property type="entry name" value="WD40 repeat-like"/>
    <property type="match status" value="2"/>
</dbReference>
<dbReference type="InterPro" id="IPR001646">
    <property type="entry name" value="5peptide_repeat"/>
</dbReference>
<evidence type="ECO:0000313" key="7">
    <source>
        <dbReference type="EMBL" id="NKI42759.1"/>
    </source>
</evidence>
<feature type="repeat" description="WD" evidence="3">
    <location>
        <begin position="1319"/>
        <end position="1358"/>
    </location>
</feature>
<dbReference type="SUPFAM" id="SSF52200">
    <property type="entry name" value="Toll/Interleukin receptor TIR domain"/>
    <property type="match status" value="1"/>
</dbReference>
<dbReference type="Pfam" id="PF00400">
    <property type="entry name" value="WD40"/>
    <property type="match status" value="13"/>
</dbReference>
<dbReference type="EMBL" id="JAAWWP010000009">
    <property type="protein sequence ID" value="NKI42759.1"/>
    <property type="molecule type" value="Genomic_DNA"/>
</dbReference>
<dbReference type="PROSITE" id="PS50294">
    <property type="entry name" value="WD_REPEATS_REGION"/>
    <property type="match status" value="11"/>
</dbReference>
<feature type="compositionally biased region" description="Low complexity" evidence="4">
    <location>
        <begin position="149"/>
        <end position="162"/>
    </location>
</feature>
<evidence type="ECO:0000256" key="2">
    <source>
        <dbReference type="ARBA" id="ARBA00022737"/>
    </source>
</evidence>
<feature type="region of interest" description="Disordered" evidence="4">
    <location>
        <begin position="146"/>
        <end position="199"/>
    </location>
</feature>
<dbReference type="Proteomes" id="UP000772196">
    <property type="component" value="Unassembled WGS sequence"/>
</dbReference>
<evidence type="ECO:0000313" key="8">
    <source>
        <dbReference type="Proteomes" id="UP000772196"/>
    </source>
</evidence>
<feature type="repeat" description="WD" evidence="3">
    <location>
        <begin position="1872"/>
        <end position="1906"/>
    </location>
</feature>
<dbReference type="PROSITE" id="PS50837">
    <property type="entry name" value="NACHT"/>
    <property type="match status" value="1"/>
</dbReference>
<feature type="domain" description="TIR" evidence="5">
    <location>
        <begin position="11"/>
        <end position="144"/>
    </location>
</feature>
<dbReference type="InterPro" id="IPR001680">
    <property type="entry name" value="WD40_rpt"/>
</dbReference>
<reference evidence="7 8" key="1">
    <citation type="submission" date="2020-04" db="EMBL/GenBank/DDBJ databases">
        <title>Phylogenetic Diversity and Antibacterial Activity against Ralstonia solanacearum of Endophytic Actinomycete Isolated from Moss.</title>
        <authorList>
            <person name="Zhuang X."/>
        </authorList>
    </citation>
    <scope>NUCLEOTIDE SEQUENCE [LARGE SCALE GENOMIC DNA]</scope>
    <source>
        <strain evidence="7 8">LD120</strain>
    </source>
</reference>
<dbReference type="Gene3D" id="3.40.50.300">
    <property type="entry name" value="P-loop containing nucleotide triphosphate hydrolases"/>
    <property type="match status" value="1"/>
</dbReference>
<feature type="compositionally biased region" description="Low complexity" evidence="4">
    <location>
        <begin position="1086"/>
        <end position="1095"/>
    </location>
</feature>
<feature type="repeat" description="WD" evidence="3">
    <location>
        <begin position="1748"/>
        <end position="1789"/>
    </location>
</feature>
<dbReference type="InterPro" id="IPR020472">
    <property type="entry name" value="WD40_PAC1"/>
</dbReference>
<dbReference type="SUPFAM" id="SSF56300">
    <property type="entry name" value="Metallo-dependent phosphatases"/>
    <property type="match status" value="1"/>
</dbReference>
<dbReference type="InterPro" id="IPR035897">
    <property type="entry name" value="Toll_tir_struct_dom_sf"/>
</dbReference>
<dbReference type="PROSITE" id="PS00678">
    <property type="entry name" value="WD_REPEATS_1"/>
    <property type="match status" value="4"/>
</dbReference>
<dbReference type="InterPro" id="IPR029052">
    <property type="entry name" value="Metallo-depent_PP-like"/>
</dbReference>
<feature type="region of interest" description="Disordered" evidence="4">
    <location>
        <begin position="512"/>
        <end position="542"/>
    </location>
</feature>
<dbReference type="PANTHER" id="PTHR19879">
    <property type="entry name" value="TRANSCRIPTION INITIATION FACTOR TFIID"/>
    <property type="match status" value="1"/>
</dbReference>
<dbReference type="PROSITE" id="PS50104">
    <property type="entry name" value="TIR"/>
    <property type="match status" value="1"/>
</dbReference>
<dbReference type="SMART" id="SM00255">
    <property type="entry name" value="TIR"/>
    <property type="match status" value="1"/>
</dbReference>
<dbReference type="PRINTS" id="PR00320">
    <property type="entry name" value="GPROTEINBRPT"/>
</dbReference>
<dbReference type="Gene3D" id="2.130.10.10">
    <property type="entry name" value="YVTN repeat-like/Quinoprotein amine dehydrogenase"/>
    <property type="match status" value="4"/>
</dbReference>
<keyword evidence="1 3" id="KW-0853">WD repeat</keyword>
<dbReference type="Pfam" id="PF22739">
    <property type="entry name" value="NA-iREase3"/>
    <property type="match status" value="1"/>
</dbReference>
<dbReference type="InterPro" id="IPR015943">
    <property type="entry name" value="WD40/YVTN_repeat-like_dom_sf"/>
</dbReference>
<feature type="repeat" description="WD" evidence="3">
    <location>
        <begin position="1622"/>
        <end position="1663"/>
    </location>
</feature>
<feature type="region of interest" description="Disordered" evidence="4">
    <location>
        <begin position="1081"/>
        <end position="1114"/>
    </location>
</feature>
<gene>
    <name evidence="7" type="ORF">HFV08_16260</name>
</gene>
<dbReference type="SMART" id="SM00320">
    <property type="entry name" value="WD40"/>
    <property type="match status" value="15"/>
</dbReference>
<dbReference type="RefSeq" id="WP_168540139.1">
    <property type="nucleotide sequence ID" value="NZ_JAAWWP010000009.1"/>
</dbReference>
<dbReference type="Gene3D" id="3.40.50.10140">
    <property type="entry name" value="Toll/interleukin-1 receptor homology (TIR) domain"/>
    <property type="match status" value="1"/>
</dbReference>
<dbReference type="InterPro" id="IPR054571">
    <property type="entry name" value="NA-iREase3_dom"/>
</dbReference>
<dbReference type="CDD" id="cd00200">
    <property type="entry name" value="WD40"/>
    <property type="match status" value="2"/>
</dbReference>
<dbReference type="PANTHER" id="PTHR19879:SF9">
    <property type="entry name" value="TRANSCRIPTION INITIATION FACTOR TFIID SUBUNIT 5"/>
    <property type="match status" value="1"/>
</dbReference>
<dbReference type="SUPFAM" id="SSF52540">
    <property type="entry name" value="P-loop containing nucleoside triphosphate hydrolases"/>
    <property type="match status" value="1"/>
</dbReference>
<accession>A0ABX1H329</accession>
<dbReference type="Pfam" id="PF00805">
    <property type="entry name" value="Pentapeptide"/>
    <property type="match status" value="2"/>
</dbReference>
<feature type="repeat" description="WD" evidence="3">
    <location>
        <begin position="1830"/>
        <end position="1871"/>
    </location>
</feature>
<feature type="repeat" description="WD" evidence="3">
    <location>
        <begin position="1580"/>
        <end position="1621"/>
    </location>
</feature>
<keyword evidence="8" id="KW-1185">Reference proteome</keyword>
<dbReference type="Pfam" id="PF05729">
    <property type="entry name" value="NACHT"/>
    <property type="match status" value="1"/>
</dbReference>
<protein>
    <submittedName>
        <fullName evidence="7">TIR domain-containing protein</fullName>
    </submittedName>
</protein>
<dbReference type="InterPro" id="IPR027417">
    <property type="entry name" value="P-loop_NTPase"/>
</dbReference>
<name>A0ABX1H329_9ACTN</name>
<evidence type="ECO:0000259" key="6">
    <source>
        <dbReference type="PROSITE" id="PS50837"/>
    </source>
</evidence>
<organism evidence="7 8">
    <name type="scientific">Streptomyces physcomitrii</name>
    <dbReference type="NCBI Taxonomy" id="2724184"/>
    <lineage>
        <taxon>Bacteria</taxon>
        <taxon>Bacillati</taxon>
        <taxon>Actinomycetota</taxon>
        <taxon>Actinomycetes</taxon>
        <taxon>Kitasatosporales</taxon>
        <taxon>Streptomycetaceae</taxon>
        <taxon>Streptomyces</taxon>
    </lineage>
</organism>
<dbReference type="SUPFAM" id="SSF141571">
    <property type="entry name" value="Pentapeptide repeat-like"/>
    <property type="match status" value="1"/>
</dbReference>
<dbReference type="InterPro" id="IPR000157">
    <property type="entry name" value="TIR_dom"/>
</dbReference>
<keyword evidence="2" id="KW-0677">Repeat</keyword>
<evidence type="ECO:0000256" key="4">
    <source>
        <dbReference type="SAM" id="MobiDB-lite"/>
    </source>
</evidence>
<dbReference type="Pfam" id="PF13676">
    <property type="entry name" value="TIR_2"/>
    <property type="match status" value="1"/>
</dbReference>
<feature type="repeat" description="WD" evidence="3">
    <location>
        <begin position="1664"/>
        <end position="1705"/>
    </location>
</feature>
<feature type="repeat" description="WD" evidence="3">
    <location>
        <begin position="1790"/>
        <end position="1821"/>
    </location>
</feature>
<proteinExistence type="predicted"/>
<dbReference type="PROSITE" id="PS50082">
    <property type="entry name" value="WD_REPEATS_2"/>
    <property type="match status" value="11"/>
</dbReference>
<feature type="repeat" description="WD" evidence="3">
    <location>
        <begin position="1401"/>
        <end position="1442"/>
    </location>
</feature>
<feature type="repeat" description="WD" evidence="3">
    <location>
        <begin position="1489"/>
        <end position="1521"/>
    </location>
</feature>
<dbReference type="Gene3D" id="2.160.20.80">
    <property type="entry name" value="E3 ubiquitin-protein ligase SopA"/>
    <property type="match status" value="1"/>
</dbReference>
<dbReference type="Gene3D" id="3.60.21.10">
    <property type="match status" value="1"/>
</dbReference>
<evidence type="ECO:0000259" key="5">
    <source>
        <dbReference type="PROSITE" id="PS50104"/>
    </source>
</evidence>
<dbReference type="InterPro" id="IPR007111">
    <property type="entry name" value="NACHT_NTPase"/>
</dbReference>
<comment type="caution">
    <text evidence="7">The sequence shown here is derived from an EMBL/GenBank/DDBJ whole genome shotgun (WGS) entry which is preliminary data.</text>
</comment>
<dbReference type="InterPro" id="IPR036322">
    <property type="entry name" value="WD40_repeat_dom_sf"/>
</dbReference>
<evidence type="ECO:0000256" key="1">
    <source>
        <dbReference type="ARBA" id="ARBA00022574"/>
    </source>
</evidence>
<dbReference type="InterPro" id="IPR019775">
    <property type="entry name" value="WD40_repeat_CS"/>
</dbReference>
<feature type="domain" description="NACHT" evidence="6">
    <location>
        <begin position="711"/>
        <end position="829"/>
    </location>
</feature>
<evidence type="ECO:0000256" key="3">
    <source>
        <dbReference type="PROSITE-ProRule" id="PRU00221"/>
    </source>
</evidence>
<sequence>MATGSTDAAQRQATFFISYSPADEAWASWIAWTLEEAGFRTVIQAWDFVAGSNFIDYMDRGVSESAAVIAVLSRNYQGSRYGRMEWQAALRSEPDQPDRRLLTVRVDEAPVEGLLATITYVDLVGVPDARTARGLLLTRVEQAVDGHARPGSSPSYPGGRSPATAASGHLWRQPLTGGAERGGRRRPGGAPPYPPALPGAARRQGVNILHLAGPEFGRGREPEELLRDIQSDLIEMRDIGAPAPELVLLSGDLTASGSPRNCAQALDFLTGLRAQLGLSPGCLLVVPGNQDVSDAACQAYFHTCEADEIRPQPPYWPKWRHFSRLFGELYQGLDNVFGADQPWTLFPVPELHTVVAGFNSSIARTHREEDRYGMVGRSQAAWFAEALRPYEDEGWLRVGLIRHPLLAPAHGRNLDAGTRAVSGPLRDIEVFQRLLAPRLHVLLHGPGGDGRDQSAASTYTELASAAGDLPLFGAAGPGRFSLLRIGVQGVEQWVPQGEGPADAPAAFTAGWRSAPRFPGSTEDDEGSARDTAPFDNRAVNTPGAQLAERVKDVLRARRPGVRLRDLRPVDPGDLTRIVAAWDEDGMVRLLHLGLRPGTLTDEDLDRFLALAHADDAGTEAELVYEGDRPTRALRERAARGGVRVRSFLELQGLIDLREYVAAQTAALANDSAYSPELYLPQRYRDETRPEGAGGEDLVEEMLHLLGTDQGRVLLLLGDFGHGKTFALRELARRIPERLPHLVPLLIPLRTLDRSHSLDGLVAAHLANHGVEVIDLRALRYMLRQGRVVLLFDGFDELVNRVSYERAADHLHTLLNAAVDRAKIIVSGRTQHFRSREQVLTSLGEQVGVLTQRRLLSVEGFSPHEIRRYLVNYYGEEATAARRYELLLGVPQLLDLCGNPRLLSFVAALGEEQVRAVARSERTLSAARLYEDVFTTWLRFEERRGQGGPGAAPGLDLDQLWRSVTAMALHLWESGRGSLRLDELTEIVAGIFGHGSDGMLFAQEAQAVGAGTLLIRVDDGIFHFIHESVVEWLVAREAARRLGEDDEELLSRRELSPLAIEFVCDLADSERIASWARRTLESPGRPPVADAVAAADTSGAGRGAGPTETAAGHGAGRLAAGTVTDAARTNAYRITRRLRVPADADLRGVHLPGEDLSGRDLSGLDLTGANLADAQLTGTNLSRAVLRGARLDGARLDGSDLRGADLRHADLRRARLIGADLRGALLSGSRWRRAALIRTELDEQEAGSVELALATIAPGMPLETVLRPAAVSVPYGFSRQYGRLPEPVAYSPDGELLAAGSQDGSVLICAPENGEALRVLHGHTDRVYAVRFRDSVLATGSADGTVRLWDPVTGQCRATLAVHRDGVWPITLDSAGTLLATGDGDGVVRLWDVESGEQLHALPGHSVLIFTTVFSPDGRILATGDRSGTVRLWDTSTGQLVAALGPHQGPVFRVRFSPDGSLLASADEGADDHGTVRIWRVGDLRLLHEMHGHTGRVYTLDFHPTGDLLVSGDTEGGVRLWDPRTGLPGPELEQGSGGVYQVVFAHDGHRLAACHSTGDVRLWQLSAGHEGYEATPEHVQPSPHQGSAWACRFRPDDTQLVTAGDDGAVQIWDAATGQGKSIVRGHGRRVNVVAFDATGTILASAGSDGIVRLWEVGTGRCLHELVGRGDRLISAAFSPAGAVLATAGSTGHVYLWDARTGTFLRELDVETDRTWAEAFSSDGEEIATADDDDSVSLWRRATGSHGLQLDGHQGRVRSVAFAKDGSSIATGCDDGRVRLWRATDGTLTDTLGAHTDRVYAVCYGPDLSCVVSASWDGTAVIWRDGAARYVLREHTGKLWTAAAHPSLPLLATAGDDRVIRLWDLTTGTAVSALTGHSGRIYSVSFSPDGRHLASAGDDGTVRLWRVNGVADAGAVPVSVKATLVGVPGGWAAFRWDGAYKAEGETAGEFWHVVGMTRFAPGELERQLPGAWRLAAGDEL</sequence>